<dbReference type="InterPro" id="IPR011010">
    <property type="entry name" value="DNA_brk_join_enz"/>
</dbReference>
<dbReference type="PANTHER" id="PTHR30629">
    <property type="entry name" value="PROPHAGE INTEGRASE"/>
    <property type="match status" value="1"/>
</dbReference>
<evidence type="ECO:0000259" key="5">
    <source>
        <dbReference type="Pfam" id="PF22022"/>
    </source>
</evidence>
<name>A0AAX1IFZ1_STEMA</name>
<reference evidence="6 7" key="1">
    <citation type="submission" date="2020-08" db="EMBL/GenBank/DDBJ databases">
        <title>Phenotypic and transcriptomic analysis of seven clinical Stenotrophomonas maltophilia isolates identify a small set of shared and commonly regulated genes involved in biofilm lifestyle.</title>
        <authorList>
            <person name="Alio I."/>
            <person name="Gudzuhn M."/>
            <person name="Streit W."/>
        </authorList>
    </citation>
    <scope>NUCLEOTIDE SEQUENCE [LARGE SCALE GENOMIC DNA]</scope>
    <source>
        <strain evidence="6 7">UHH_SKK55</strain>
    </source>
</reference>
<dbReference type="InterPro" id="IPR038488">
    <property type="entry name" value="Integrase_DNA-bd_sf"/>
</dbReference>
<keyword evidence="3" id="KW-0238">DNA-binding</keyword>
<organism evidence="6 7">
    <name type="scientific">Stenotrophomonas maltophilia</name>
    <name type="common">Pseudomonas maltophilia</name>
    <name type="synonym">Xanthomonas maltophilia</name>
    <dbReference type="NCBI Taxonomy" id="40324"/>
    <lineage>
        <taxon>Bacteria</taxon>
        <taxon>Pseudomonadati</taxon>
        <taxon>Pseudomonadota</taxon>
        <taxon>Gammaproteobacteria</taxon>
        <taxon>Lysobacterales</taxon>
        <taxon>Lysobacteraceae</taxon>
        <taxon>Stenotrophomonas</taxon>
        <taxon>Stenotrophomonas maltophilia group</taxon>
    </lineage>
</organism>
<keyword evidence="2" id="KW-0229">DNA integration</keyword>
<dbReference type="InterPro" id="IPR050808">
    <property type="entry name" value="Phage_Integrase"/>
</dbReference>
<dbReference type="AlphaFoldDB" id="A0AAX1IFZ1"/>
<dbReference type="SUPFAM" id="SSF56349">
    <property type="entry name" value="DNA breaking-rejoining enzymes"/>
    <property type="match status" value="1"/>
</dbReference>
<gene>
    <name evidence="6" type="ORF">GPNADHDJ_02237</name>
</gene>
<dbReference type="Proteomes" id="UP000515598">
    <property type="component" value="Chromosome"/>
</dbReference>
<protein>
    <recommendedName>
        <fullName evidence="8">DUF4102 domain-containing protein</fullName>
    </recommendedName>
</protein>
<feature type="domain" description="Phage integrase central" evidence="5">
    <location>
        <begin position="117"/>
        <end position="191"/>
    </location>
</feature>
<dbReference type="InterPro" id="IPR053876">
    <property type="entry name" value="Phage_int_M"/>
</dbReference>
<feature type="domain" description="Integrase DNA-binding" evidence="4">
    <location>
        <begin position="11"/>
        <end position="62"/>
    </location>
</feature>
<dbReference type="EMBL" id="CP060025">
    <property type="protein sequence ID" value="QNG78024.1"/>
    <property type="molecule type" value="Genomic_DNA"/>
</dbReference>
<evidence type="ECO:0000313" key="6">
    <source>
        <dbReference type="EMBL" id="QNG78024.1"/>
    </source>
</evidence>
<evidence type="ECO:0000256" key="1">
    <source>
        <dbReference type="ARBA" id="ARBA00008857"/>
    </source>
</evidence>
<evidence type="ECO:0000313" key="7">
    <source>
        <dbReference type="Proteomes" id="UP000515598"/>
    </source>
</evidence>
<dbReference type="Gene3D" id="3.30.160.390">
    <property type="entry name" value="Integrase, DNA-binding domain"/>
    <property type="match status" value="1"/>
</dbReference>
<dbReference type="PANTHER" id="PTHR30629:SF2">
    <property type="entry name" value="PROPHAGE INTEGRASE INTS-RELATED"/>
    <property type="match status" value="1"/>
</dbReference>
<dbReference type="Gene3D" id="1.10.150.130">
    <property type="match status" value="1"/>
</dbReference>
<sequence length="231" mass="25105">MASAHGAAACKASWVLRFRFGGAAKEKVLGRYPDLSLAQAREKARSDRALIQQDIDVAAGKRLAQLDARRTHSVKTAPRPTSAAPNTPLVVQAIDPQRATVCRLVQAWLDRYIPPRYKHPDRIQAVLERHLYPTLGTTRARDVVPLDVDRLLVATVARGAPTVANDLLRYLVRLFKYPLVLGWATGNPAASFGSRDAHLRAFRAGERAGHVAAAGAMRAQDGAALGPVERV</sequence>
<dbReference type="InterPro" id="IPR010998">
    <property type="entry name" value="Integrase_recombinase_N"/>
</dbReference>
<evidence type="ECO:0000256" key="2">
    <source>
        <dbReference type="ARBA" id="ARBA00022908"/>
    </source>
</evidence>
<comment type="similarity">
    <text evidence="1">Belongs to the 'phage' integrase family.</text>
</comment>
<dbReference type="InterPro" id="IPR025166">
    <property type="entry name" value="Integrase_DNA_bind_dom"/>
</dbReference>
<evidence type="ECO:0008006" key="8">
    <source>
        <dbReference type="Google" id="ProtNLM"/>
    </source>
</evidence>
<evidence type="ECO:0000256" key="3">
    <source>
        <dbReference type="ARBA" id="ARBA00023125"/>
    </source>
</evidence>
<accession>A0AAX1IFZ1</accession>
<dbReference type="GO" id="GO:0003677">
    <property type="term" value="F:DNA binding"/>
    <property type="evidence" value="ECO:0007669"/>
    <property type="project" value="UniProtKB-KW"/>
</dbReference>
<evidence type="ECO:0000259" key="4">
    <source>
        <dbReference type="Pfam" id="PF13356"/>
    </source>
</evidence>
<dbReference type="Pfam" id="PF22022">
    <property type="entry name" value="Phage_int_M"/>
    <property type="match status" value="1"/>
</dbReference>
<proteinExistence type="inferred from homology"/>
<dbReference type="Pfam" id="PF13356">
    <property type="entry name" value="Arm-DNA-bind_3"/>
    <property type="match status" value="1"/>
</dbReference>
<dbReference type="GO" id="GO:0015074">
    <property type="term" value="P:DNA integration"/>
    <property type="evidence" value="ECO:0007669"/>
    <property type="project" value="UniProtKB-KW"/>
</dbReference>